<dbReference type="GO" id="GO:0005737">
    <property type="term" value="C:cytoplasm"/>
    <property type="evidence" value="ECO:0007669"/>
    <property type="project" value="TreeGrafter"/>
</dbReference>
<organism evidence="6 7">
    <name type="scientific">Stentor coeruleus</name>
    <dbReference type="NCBI Taxonomy" id="5963"/>
    <lineage>
        <taxon>Eukaryota</taxon>
        <taxon>Sar</taxon>
        <taxon>Alveolata</taxon>
        <taxon>Ciliophora</taxon>
        <taxon>Postciliodesmatophora</taxon>
        <taxon>Heterotrichea</taxon>
        <taxon>Heterotrichida</taxon>
        <taxon>Stentoridae</taxon>
        <taxon>Stentor</taxon>
    </lineage>
</organism>
<dbReference type="SMART" id="SM00146">
    <property type="entry name" value="PI3Kc"/>
    <property type="match status" value="1"/>
</dbReference>
<dbReference type="Gene3D" id="1.10.1070.11">
    <property type="entry name" value="Phosphatidylinositol 3-/4-kinase, catalytic domain"/>
    <property type="match status" value="1"/>
</dbReference>
<dbReference type="FunFam" id="1.10.1070.11:FF:000016">
    <property type="entry name" value="PIK1p Phosphatidylinositol 4-kinase"/>
    <property type="match status" value="1"/>
</dbReference>
<evidence type="ECO:0000256" key="3">
    <source>
        <dbReference type="ARBA" id="ARBA00022679"/>
    </source>
</evidence>
<dbReference type="PANTHER" id="PTHR10048">
    <property type="entry name" value="PHOSPHATIDYLINOSITOL KINASE"/>
    <property type="match status" value="1"/>
</dbReference>
<dbReference type="AlphaFoldDB" id="A0A1R2BJG1"/>
<dbReference type="Proteomes" id="UP000187209">
    <property type="component" value="Unassembled WGS sequence"/>
</dbReference>
<dbReference type="InterPro" id="IPR000403">
    <property type="entry name" value="PI3/4_kinase_cat_dom"/>
</dbReference>
<dbReference type="InterPro" id="IPR018936">
    <property type="entry name" value="PI3/4_kinase_CS"/>
</dbReference>
<dbReference type="GO" id="GO:0046854">
    <property type="term" value="P:phosphatidylinositol phosphate biosynthetic process"/>
    <property type="evidence" value="ECO:0007669"/>
    <property type="project" value="InterPro"/>
</dbReference>
<dbReference type="SUPFAM" id="SSF56112">
    <property type="entry name" value="Protein kinase-like (PK-like)"/>
    <property type="match status" value="1"/>
</dbReference>
<name>A0A1R2BJG1_9CILI</name>
<dbReference type="GO" id="GO:0016020">
    <property type="term" value="C:membrane"/>
    <property type="evidence" value="ECO:0007669"/>
    <property type="project" value="TreeGrafter"/>
</dbReference>
<evidence type="ECO:0000313" key="7">
    <source>
        <dbReference type="Proteomes" id="UP000187209"/>
    </source>
</evidence>
<dbReference type="InterPro" id="IPR036940">
    <property type="entry name" value="PI3/4_kinase_cat_sf"/>
</dbReference>
<keyword evidence="4" id="KW-0418">Kinase</keyword>
<keyword evidence="7" id="KW-1185">Reference proteome</keyword>
<protein>
    <recommendedName>
        <fullName evidence="2">1-phosphatidylinositol 4-kinase</fullName>
        <ecNumber evidence="2">2.7.1.67</ecNumber>
    </recommendedName>
</protein>
<evidence type="ECO:0000313" key="6">
    <source>
        <dbReference type="EMBL" id="OMJ76898.1"/>
    </source>
</evidence>
<evidence type="ECO:0000256" key="4">
    <source>
        <dbReference type="ARBA" id="ARBA00022777"/>
    </source>
</evidence>
<dbReference type="EMBL" id="MPUH01000605">
    <property type="protein sequence ID" value="OMJ76898.1"/>
    <property type="molecule type" value="Genomic_DNA"/>
</dbReference>
<evidence type="ECO:0000259" key="5">
    <source>
        <dbReference type="PROSITE" id="PS50290"/>
    </source>
</evidence>
<evidence type="ECO:0000256" key="2">
    <source>
        <dbReference type="ARBA" id="ARBA00012169"/>
    </source>
</evidence>
<dbReference type="Pfam" id="PF00454">
    <property type="entry name" value="PI3_PI4_kinase"/>
    <property type="match status" value="1"/>
</dbReference>
<dbReference type="PROSITE" id="PS50290">
    <property type="entry name" value="PI3_4_KINASE_3"/>
    <property type="match status" value="1"/>
</dbReference>
<dbReference type="PROSITE" id="PS00916">
    <property type="entry name" value="PI3_4_KINASE_2"/>
    <property type="match status" value="1"/>
</dbReference>
<accession>A0A1R2BJG1</accession>
<comment type="catalytic activity">
    <reaction evidence="1">
        <text>a 1,2-diacyl-sn-glycero-3-phospho-(1D-myo-inositol) + ATP = a 1,2-diacyl-sn-glycero-3-phospho-(1D-myo-inositol 4-phosphate) + ADP + H(+)</text>
        <dbReference type="Rhea" id="RHEA:19877"/>
        <dbReference type="ChEBI" id="CHEBI:15378"/>
        <dbReference type="ChEBI" id="CHEBI:30616"/>
        <dbReference type="ChEBI" id="CHEBI:57880"/>
        <dbReference type="ChEBI" id="CHEBI:58178"/>
        <dbReference type="ChEBI" id="CHEBI:456216"/>
        <dbReference type="EC" id="2.7.1.67"/>
    </reaction>
</comment>
<dbReference type="OrthoDB" id="10264149at2759"/>
<dbReference type="GO" id="GO:0004430">
    <property type="term" value="F:1-phosphatidylinositol 4-kinase activity"/>
    <property type="evidence" value="ECO:0007669"/>
    <property type="project" value="UniProtKB-EC"/>
</dbReference>
<keyword evidence="3" id="KW-0808">Transferase</keyword>
<proteinExistence type="predicted"/>
<evidence type="ECO:0000256" key="1">
    <source>
        <dbReference type="ARBA" id="ARBA00001686"/>
    </source>
</evidence>
<dbReference type="Gene3D" id="3.30.1010.10">
    <property type="entry name" value="Phosphatidylinositol 3-kinase Catalytic Subunit, Chain A, domain 4"/>
    <property type="match status" value="1"/>
</dbReference>
<dbReference type="InterPro" id="IPR011009">
    <property type="entry name" value="Kinase-like_dom_sf"/>
</dbReference>
<reference evidence="6 7" key="1">
    <citation type="submission" date="2016-11" db="EMBL/GenBank/DDBJ databases">
        <title>The macronuclear genome of Stentor coeruleus: a giant cell with tiny introns.</title>
        <authorList>
            <person name="Slabodnick M."/>
            <person name="Ruby J.G."/>
            <person name="Reiff S.B."/>
            <person name="Swart E.C."/>
            <person name="Gosai S."/>
            <person name="Prabakaran S."/>
            <person name="Witkowska E."/>
            <person name="Larue G.E."/>
            <person name="Fisher S."/>
            <person name="Freeman R.M."/>
            <person name="Gunawardena J."/>
            <person name="Chu W."/>
            <person name="Stover N.A."/>
            <person name="Gregory B.D."/>
            <person name="Nowacki M."/>
            <person name="Derisi J."/>
            <person name="Roy S.W."/>
            <person name="Marshall W.F."/>
            <person name="Sood P."/>
        </authorList>
    </citation>
    <scope>NUCLEOTIDE SEQUENCE [LARGE SCALE GENOMIC DNA]</scope>
    <source>
        <strain evidence="6">WM001</strain>
    </source>
</reference>
<comment type="caution">
    <text evidence="6">The sequence shown here is derived from an EMBL/GenBank/DDBJ whole genome shotgun (WGS) entry which is preliminary data.</text>
</comment>
<dbReference type="InterPro" id="IPR015433">
    <property type="entry name" value="PI3/4_kinase"/>
</dbReference>
<gene>
    <name evidence="6" type="ORF">SteCoe_23636</name>
</gene>
<dbReference type="EC" id="2.7.1.67" evidence="2"/>
<sequence length="701" mass="81523">MDSSFDSPLLGVPVQNRESWWSRFSRCICCCNRRGVIYNKNNISWKPSHLWARIRDKLHGKRILDKTYTVLLDLYSHKSIEFSIKDCKLSPDGDSVIRDDLEFYIPQLCNFLLFGDSKEAENLLIIILDLCKKSFYFAHRVIWFLNSINFTELEHPIFDIEKLIDEIKFVYKDSRKICLGYSKRIENLLNDFDAYDKDMLIRETLDAIEDYRVNYKNCKIVGFITPQCIPLDPLFIKPKENSFYSTPLFFSSLFKISTNLGSKDSKESKLAFLHSELKSLNSLLPASVYLPFYNENLRNCCVLHIPLDEVHIYDTKESNTFRISIEVFCPYNEINVIERSRAGSFSLVSEISTCSNEIGNFEAREVIEHCKVKKTLTVVDEEKFQNRSFSMISEGVSMAYVQEENGNKYESICEQKEKVKGFSPFGNLKTWNLVNIIVKSGENLRQEQLAMQLITFFRQTFVEKKIHIWLRPYEIIPTHPNCGIIECVPDALSIHTLKSILPANKNSLLDYFYLKFNGPNSQSFKKAQKDFAESLAGYSLVCYILQIKDRHNQNILVDHLGHILHIDFGFMLGNSPGGNLNFESAPFKLTEEFEQLLGGRRSKLFNRYRRLCVEGFKALKDKAEQIIVMLEMMRTGSGSNLPCFLDGENVINEFRDRLIPKPNMNQSEYKKYVNSLIDESLGHWTTTCYDRFQYYMQGIIY</sequence>
<dbReference type="GO" id="GO:0048015">
    <property type="term" value="P:phosphatidylinositol-mediated signaling"/>
    <property type="evidence" value="ECO:0007669"/>
    <property type="project" value="TreeGrafter"/>
</dbReference>
<dbReference type="PANTHER" id="PTHR10048:SF22">
    <property type="entry name" value="PHOSPHATIDYLINOSITOL 4-KINASE BETA"/>
    <property type="match status" value="1"/>
</dbReference>
<feature type="domain" description="PI3K/PI4K catalytic" evidence="5">
    <location>
        <begin position="406"/>
        <end position="685"/>
    </location>
</feature>